<reference evidence="3 4" key="1">
    <citation type="submission" date="2015-06" db="EMBL/GenBank/DDBJ databases">
        <authorList>
            <person name="Ju K.-S."/>
            <person name="Doroghazi J.R."/>
            <person name="Metcalf W.W."/>
        </authorList>
    </citation>
    <scope>NUCLEOTIDE SEQUENCE [LARGE SCALE GENOMIC DNA]</scope>
    <source>
        <strain evidence="3 4">NRRL 3414</strain>
    </source>
</reference>
<dbReference type="EMBL" id="LFNT01000018">
    <property type="protein sequence ID" value="KMS73548.1"/>
    <property type="molecule type" value="Genomic_DNA"/>
</dbReference>
<dbReference type="Gene3D" id="3.30.450.20">
    <property type="entry name" value="PAS domain"/>
    <property type="match status" value="2"/>
</dbReference>
<dbReference type="PROSITE" id="PS50112">
    <property type="entry name" value="PAS"/>
    <property type="match status" value="1"/>
</dbReference>
<dbReference type="CDD" id="cd16936">
    <property type="entry name" value="HATPase_RsbW-like"/>
    <property type="match status" value="1"/>
</dbReference>
<dbReference type="SUPFAM" id="SSF55785">
    <property type="entry name" value="PYP-like sensor domain (PAS domain)"/>
    <property type="match status" value="2"/>
</dbReference>
<dbReference type="InterPro" id="IPR003594">
    <property type="entry name" value="HATPase_dom"/>
</dbReference>
<dbReference type="FunFam" id="3.60.40.10:FF:000031">
    <property type="entry name" value="PAS sensor protein"/>
    <property type="match status" value="1"/>
</dbReference>
<dbReference type="Pfam" id="PF01590">
    <property type="entry name" value="GAF"/>
    <property type="match status" value="1"/>
</dbReference>
<dbReference type="SMART" id="SM00091">
    <property type="entry name" value="PAS"/>
    <property type="match status" value="1"/>
</dbReference>
<sequence length="847" mass="91507">MDEPVITGRTTTRPLDDVVCEALTARVTVDERGRVTGWNAGAERLLGYAAEEIVGRPAGELLAEPVPAEDLPPFAQLPRWHGNLSVRHRDGRRLEIKVLAHHRTPERERAAAPGADVGGGVRAGAGAGAGEWLLVSAMSGQQPEPLDDTFVTWSFAQSPCCALALYDTRLRLRRANADMERSVALTEQDMLGLRVNEIVDGPAGDRAEQSMARVLETGEPQYNENFLRTAGETREHAWSVFMSTLRDATGEVRGVCLTAHDTTEQYWARKRLQLIAEAGRRIGTTLDVMRTAQELADVTVPELADFVSVDLLTSLDDLHEPLPQAGTLASPLVLRRAAHQSVTPGLPEAVVALGEADEYPEGSAPVETLRSGRAAVYEMTHPAITALVARDPARASRAREFGMHSVMVVPLSARGTTLGVAILVRHRRAKLFQQDDVVLAEELAARAAVCIDNARRYTRERGTAVMLQRSLLPQRLPEQAAVEVASRYLPAGVHAGVGGDWFDVIPLSGARVALVVGDIVGHGIHASATMGRLRTAVRTLADIDLPPDELLTHLDDLVARLSTEREDDRTPADRAPETRAGGEVGATCLYAVYDPITQRCCLARAGHPLPAVVSPDGVADLVDIPASPPLGLGGLPFESAEIDLPEGSLLALYTNGLLESPDRDIDDGIRRLRHLLTGPEPTLDALCDRILTDLLPPRPSDDVALLMARTRALDASQVATWGVPSDPSAVAQTRKDALAQLEAWGLEDAAFVTELVVSELVTNAIRHAEPPIQLRLIHLTHDDSLICEVSDGGNTAPHLRRARSYDEGGRGLLLVAQLTQRWGTRQSAKGKTIWAEQHLEPAPPDVF</sequence>
<name>A0A0J7ZED1_STRVR</name>
<proteinExistence type="predicted"/>
<dbReference type="InterPro" id="IPR029016">
    <property type="entry name" value="GAF-like_dom_sf"/>
</dbReference>
<evidence type="ECO:0000259" key="2">
    <source>
        <dbReference type="PROSITE" id="PS50112"/>
    </source>
</evidence>
<dbReference type="Proteomes" id="UP000037432">
    <property type="component" value="Unassembled WGS sequence"/>
</dbReference>
<protein>
    <submittedName>
        <fullName evidence="3">PAS/PAC sensor protein</fullName>
    </submittedName>
</protein>
<dbReference type="Pfam" id="PF00989">
    <property type="entry name" value="PAS"/>
    <property type="match status" value="1"/>
</dbReference>
<dbReference type="CDD" id="cd00130">
    <property type="entry name" value="PAS"/>
    <property type="match status" value="1"/>
</dbReference>
<evidence type="ECO:0000313" key="3">
    <source>
        <dbReference type="EMBL" id="KMS73548.1"/>
    </source>
</evidence>
<dbReference type="InterPro" id="IPR013767">
    <property type="entry name" value="PAS_fold"/>
</dbReference>
<feature type="domain" description="PAS" evidence="2">
    <location>
        <begin position="29"/>
        <end position="70"/>
    </location>
</feature>
<dbReference type="PANTHER" id="PTHR43156">
    <property type="entry name" value="STAGE II SPORULATION PROTEIN E-RELATED"/>
    <property type="match status" value="1"/>
</dbReference>
<dbReference type="RefSeq" id="WP_048582184.1">
    <property type="nucleotide sequence ID" value="NZ_LFNT01000018.1"/>
</dbReference>
<dbReference type="Pfam" id="PF07228">
    <property type="entry name" value="SpoIIE"/>
    <property type="match status" value="1"/>
</dbReference>
<dbReference type="Pfam" id="PF08448">
    <property type="entry name" value="PAS_4"/>
    <property type="match status" value="1"/>
</dbReference>
<dbReference type="FunFam" id="3.30.450.40:FF:000035">
    <property type="entry name" value="PAS sensor protein"/>
    <property type="match status" value="1"/>
</dbReference>
<dbReference type="InterPro" id="IPR001932">
    <property type="entry name" value="PPM-type_phosphatase-like_dom"/>
</dbReference>
<dbReference type="InterPro" id="IPR013656">
    <property type="entry name" value="PAS_4"/>
</dbReference>
<dbReference type="InterPro" id="IPR003018">
    <property type="entry name" value="GAF"/>
</dbReference>
<gene>
    <name evidence="3" type="ORF">ACM01_17495</name>
</gene>
<dbReference type="SMART" id="SM00065">
    <property type="entry name" value="GAF"/>
    <property type="match status" value="1"/>
</dbReference>
<dbReference type="Gene3D" id="3.30.450.40">
    <property type="match status" value="1"/>
</dbReference>
<dbReference type="PATRIC" id="fig|1938.3.peg.1231"/>
<dbReference type="SMART" id="SM00331">
    <property type="entry name" value="PP2C_SIG"/>
    <property type="match status" value="1"/>
</dbReference>
<dbReference type="InterPro" id="IPR000014">
    <property type="entry name" value="PAS"/>
</dbReference>
<dbReference type="Pfam" id="PF13581">
    <property type="entry name" value="HATPase_c_2"/>
    <property type="match status" value="1"/>
</dbReference>
<dbReference type="InterPro" id="IPR036457">
    <property type="entry name" value="PPM-type-like_dom_sf"/>
</dbReference>
<accession>A0A0J7ZED1</accession>
<dbReference type="AlphaFoldDB" id="A0A0J7ZED1"/>
<dbReference type="SUPFAM" id="SSF55781">
    <property type="entry name" value="GAF domain-like"/>
    <property type="match status" value="1"/>
</dbReference>
<dbReference type="Gene3D" id="3.60.40.10">
    <property type="entry name" value="PPM-type phosphatase domain"/>
    <property type="match status" value="1"/>
</dbReference>
<dbReference type="OrthoDB" id="118142at2"/>
<dbReference type="GO" id="GO:0006355">
    <property type="term" value="P:regulation of DNA-templated transcription"/>
    <property type="evidence" value="ECO:0007669"/>
    <property type="project" value="InterPro"/>
</dbReference>
<dbReference type="Gene3D" id="3.30.565.10">
    <property type="entry name" value="Histidine kinase-like ATPase, C-terminal domain"/>
    <property type="match status" value="1"/>
</dbReference>
<organism evidence="3 4">
    <name type="scientific">Streptomyces viridochromogenes</name>
    <dbReference type="NCBI Taxonomy" id="1938"/>
    <lineage>
        <taxon>Bacteria</taxon>
        <taxon>Bacillati</taxon>
        <taxon>Actinomycetota</taxon>
        <taxon>Actinomycetes</taxon>
        <taxon>Kitasatosporales</taxon>
        <taxon>Streptomycetaceae</taxon>
        <taxon>Streptomyces</taxon>
    </lineage>
</organism>
<dbReference type="FunFam" id="3.30.565.10:FF:000028">
    <property type="entry name" value="PAS sensor protein"/>
    <property type="match status" value="1"/>
</dbReference>
<dbReference type="NCBIfam" id="TIGR00229">
    <property type="entry name" value="sensory_box"/>
    <property type="match status" value="2"/>
</dbReference>
<dbReference type="InterPro" id="IPR035965">
    <property type="entry name" value="PAS-like_dom_sf"/>
</dbReference>
<evidence type="ECO:0000256" key="1">
    <source>
        <dbReference type="ARBA" id="ARBA00022801"/>
    </source>
</evidence>
<dbReference type="InterPro" id="IPR052016">
    <property type="entry name" value="Bact_Sigma-Reg"/>
</dbReference>
<dbReference type="GO" id="GO:0016791">
    <property type="term" value="F:phosphatase activity"/>
    <property type="evidence" value="ECO:0007669"/>
    <property type="project" value="TreeGrafter"/>
</dbReference>
<dbReference type="SUPFAM" id="SSF55874">
    <property type="entry name" value="ATPase domain of HSP90 chaperone/DNA topoisomerase II/histidine kinase"/>
    <property type="match status" value="1"/>
</dbReference>
<keyword evidence="1" id="KW-0378">Hydrolase</keyword>
<comment type="caution">
    <text evidence="3">The sequence shown here is derived from an EMBL/GenBank/DDBJ whole genome shotgun (WGS) entry which is preliminary data.</text>
</comment>
<dbReference type="PANTHER" id="PTHR43156:SF2">
    <property type="entry name" value="STAGE II SPORULATION PROTEIN E"/>
    <property type="match status" value="1"/>
</dbReference>
<dbReference type="InterPro" id="IPR036890">
    <property type="entry name" value="HATPase_C_sf"/>
</dbReference>
<evidence type="ECO:0000313" key="4">
    <source>
        <dbReference type="Proteomes" id="UP000037432"/>
    </source>
</evidence>